<evidence type="ECO:0008006" key="5">
    <source>
        <dbReference type="Google" id="ProtNLM"/>
    </source>
</evidence>
<dbReference type="OrthoDB" id="5509805at2"/>
<accession>A0A3A8IQB6</accession>
<sequence length="223" mass="24278">MRRLLLTALLALATGCTQGSVDVPAKPVPLDAQLDPVPNPHGNTDSIDPLPDPEAQGGSVGRAPRRLTVAQLKESIRIAVGMEWDELEARAQSLGRADYALITTENTEPNLVFARFLDDGARKVCIAQAQKDIAQADVTLRTLGRTLPSPMSDLTKLTDAQVNETLVYLSTRFWGAPLAGDELTRYATFFRKAAARAETLKKRDQALAVVCIAMLTDSRFITY</sequence>
<keyword evidence="4" id="KW-1185">Reference proteome</keyword>
<feature type="signal peptide" evidence="2">
    <location>
        <begin position="1"/>
        <end position="19"/>
    </location>
</feature>
<reference evidence="3 4" key="1">
    <citation type="submission" date="2020-05" db="EMBL/GenBank/DDBJ databases">
        <authorList>
            <person name="Whitworth D."/>
        </authorList>
    </citation>
    <scope>NUCLEOTIDE SEQUENCE [LARGE SCALE GENOMIC DNA]</scope>
    <source>
        <strain evidence="3 4">AB043B</strain>
    </source>
</reference>
<feature type="region of interest" description="Disordered" evidence="1">
    <location>
        <begin position="33"/>
        <end position="63"/>
    </location>
</feature>
<evidence type="ECO:0000256" key="2">
    <source>
        <dbReference type="SAM" id="SignalP"/>
    </source>
</evidence>
<gene>
    <name evidence="3" type="ORF">HMI49_07470</name>
</gene>
<evidence type="ECO:0000256" key="1">
    <source>
        <dbReference type="SAM" id="MobiDB-lite"/>
    </source>
</evidence>
<dbReference type="PROSITE" id="PS51257">
    <property type="entry name" value="PROKAR_LIPOPROTEIN"/>
    <property type="match status" value="1"/>
</dbReference>
<protein>
    <recommendedName>
        <fullName evidence="5">Lipoprotein</fullName>
    </recommendedName>
</protein>
<name>A0A3A8IQB6_9BACT</name>
<dbReference type="AlphaFoldDB" id="A0A3A8IQB6"/>
<feature type="chain" id="PRO_5044076152" description="Lipoprotein" evidence="2">
    <location>
        <begin position="20"/>
        <end position="223"/>
    </location>
</feature>
<dbReference type="Proteomes" id="UP000563426">
    <property type="component" value="Unassembled WGS sequence"/>
</dbReference>
<dbReference type="RefSeq" id="WP_120523952.1">
    <property type="nucleotide sequence ID" value="NZ_JABFJV010000027.1"/>
</dbReference>
<organism evidence="3 4">
    <name type="scientific">Corallococcus exercitus</name>
    <dbReference type="NCBI Taxonomy" id="2316736"/>
    <lineage>
        <taxon>Bacteria</taxon>
        <taxon>Pseudomonadati</taxon>
        <taxon>Myxococcota</taxon>
        <taxon>Myxococcia</taxon>
        <taxon>Myxococcales</taxon>
        <taxon>Cystobacterineae</taxon>
        <taxon>Myxococcaceae</taxon>
        <taxon>Corallococcus</taxon>
    </lineage>
</organism>
<keyword evidence="2" id="KW-0732">Signal</keyword>
<evidence type="ECO:0000313" key="3">
    <source>
        <dbReference type="EMBL" id="NOK33033.1"/>
    </source>
</evidence>
<dbReference type="EMBL" id="JABFJV010000027">
    <property type="protein sequence ID" value="NOK33033.1"/>
    <property type="molecule type" value="Genomic_DNA"/>
</dbReference>
<proteinExistence type="predicted"/>
<comment type="caution">
    <text evidence="3">The sequence shown here is derived from an EMBL/GenBank/DDBJ whole genome shotgun (WGS) entry which is preliminary data.</text>
</comment>
<evidence type="ECO:0000313" key="4">
    <source>
        <dbReference type="Proteomes" id="UP000563426"/>
    </source>
</evidence>